<comment type="caution">
    <text evidence="1">The sequence shown here is derived from an EMBL/GenBank/DDBJ whole genome shotgun (WGS) entry which is preliminary data.</text>
</comment>
<dbReference type="Pfam" id="PF11148">
    <property type="entry name" value="DUF2922"/>
    <property type="match status" value="1"/>
</dbReference>
<sequence length="74" mass="7425">MAVSKELNVKFNLASGEVMGLTIGDFKASLLDSEVKAKLDSMVAAGALGVGADAVVGVASAQRVTTDKTDVALA</sequence>
<evidence type="ECO:0000313" key="1">
    <source>
        <dbReference type="EMBL" id="MQM73455.1"/>
    </source>
</evidence>
<protein>
    <submittedName>
        <fullName evidence="1">DUF2922 domain-containing protein</fullName>
    </submittedName>
</protein>
<gene>
    <name evidence="1" type="ORF">FRC53_08610</name>
</gene>
<dbReference type="EMBL" id="VOGB01000005">
    <property type="protein sequence ID" value="MQM73455.1"/>
    <property type="molecule type" value="Genomic_DNA"/>
</dbReference>
<name>A0A6L5GT83_9FIRM</name>
<proteinExistence type="predicted"/>
<dbReference type="InterPro" id="IPR021321">
    <property type="entry name" value="DUF2922"/>
</dbReference>
<reference evidence="1" key="1">
    <citation type="journal article" date="2020" name="Appl. Environ. Microbiol.">
        <title>Medium-Chain Fatty Acid Synthesis by 'Candidatus Weimeria bifida' gen. nov., sp. nov., and 'Candidatus Pseudoramibacter fermentans' sp. nov.</title>
        <authorList>
            <person name="Scarborough M.J."/>
            <person name="Myers K.S."/>
            <person name="Donohue T.J."/>
            <person name="Noguera D.R."/>
        </authorList>
    </citation>
    <scope>NUCLEOTIDE SEQUENCE</scope>
    <source>
        <strain evidence="1">EUB1.1</strain>
    </source>
</reference>
<accession>A0A6L5GT83</accession>
<evidence type="ECO:0000313" key="2">
    <source>
        <dbReference type="Proteomes" id="UP000473648"/>
    </source>
</evidence>
<organism evidence="1 2">
    <name type="scientific">Candidatus Pseudoramibacter fermentans</name>
    <dbReference type="NCBI Taxonomy" id="2594427"/>
    <lineage>
        <taxon>Bacteria</taxon>
        <taxon>Bacillati</taxon>
        <taxon>Bacillota</taxon>
        <taxon>Clostridia</taxon>
        <taxon>Eubacteriales</taxon>
        <taxon>Eubacteriaceae</taxon>
        <taxon>Pseudoramibacter</taxon>
    </lineage>
</organism>
<dbReference type="Proteomes" id="UP000473648">
    <property type="component" value="Unassembled WGS sequence"/>
</dbReference>
<dbReference type="AlphaFoldDB" id="A0A6L5GT83"/>
<keyword evidence="2" id="KW-1185">Reference proteome</keyword>